<feature type="domain" description="Rhodanese" evidence="2">
    <location>
        <begin position="215"/>
        <end position="327"/>
    </location>
</feature>
<dbReference type="Gene3D" id="3.40.250.10">
    <property type="entry name" value="Rhodanese-like domain"/>
    <property type="match status" value="4"/>
</dbReference>
<dbReference type="PANTHER" id="PTHR43855:SF1">
    <property type="entry name" value="THIOSULFATE SULFURTRANSFERASE"/>
    <property type="match status" value="1"/>
</dbReference>
<reference evidence="4" key="1">
    <citation type="submission" date="2016-10" db="EMBL/GenBank/DDBJ databases">
        <authorList>
            <person name="Varghese N."/>
            <person name="Submissions S."/>
        </authorList>
    </citation>
    <scope>NUCLEOTIDE SEQUENCE [LARGE SCALE GENOMIC DNA]</scope>
    <source>
        <strain evidence="4">DSM 3384</strain>
    </source>
</reference>
<dbReference type="AlphaFoldDB" id="A0A1H2DY87"/>
<dbReference type="InterPro" id="IPR051126">
    <property type="entry name" value="Thiosulfate_sulfurtransferase"/>
</dbReference>
<feature type="domain" description="Rhodanese" evidence="2">
    <location>
        <begin position="74"/>
        <end position="185"/>
    </location>
</feature>
<feature type="domain" description="Rhodanese" evidence="2">
    <location>
        <begin position="349"/>
        <end position="496"/>
    </location>
</feature>
<dbReference type="Pfam" id="PF00581">
    <property type="entry name" value="Rhodanese"/>
    <property type="match status" value="4"/>
</dbReference>
<name>A0A1H2DY87_9BACT</name>
<feature type="domain" description="Rhodanese" evidence="2">
    <location>
        <begin position="536"/>
        <end position="658"/>
    </location>
</feature>
<keyword evidence="3" id="KW-0670">Pyruvate</keyword>
<evidence type="ECO:0000313" key="4">
    <source>
        <dbReference type="Proteomes" id="UP000199608"/>
    </source>
</evidence>
<dbReference type="RefSeq" id="WP_175530263.1">
    <property type="nucleotide sequence ID" value="NZ_FNLL01000002.1"/>
</dbReference>
<keyword evidence="1" id="KW-0677">Repeat</keyword>
<sequence length="675" mass="74879">MKRHLAVFFTVVTGMFLIALTCLPIGCNSSSSTSKAAPSDALTGDSTLFPNAHLLASAQFLLDNGAQDTGKSSANTNPVIIDTRSAEEYNLGHIPGSINAVWEDFVLWNDPPEKATLKPVDDLEADLGALGLTRDTAIVIYDDTLTSWGSSGRIFWMLEYLGCTNVKILNGGWDKWDADGLPVQESTVSLSPAVFTAQINSSISKDKENIITRMGEADFVTVDTRTDEEYNGWTLYGEARGGHIPGAIQLPYEWYFNEDHSILSHADLTTLLESRGITEEKEIVAYCTAGIRSGFFYFLGRLMGYSRVSNYDASIWDWAAENADDYPMVKLENYQKLVYPDWLDSEIKTNPDIVIVETGWGAAGDNYNSGHIPGAIWVNTDEIEYDCFNARDSWPVDAGDPPCWDRSTSEDEDLAKDLAPDDSLPRNWWNIYPDQYLLPGIAYMGINKNSKVVIYGDDITAAARLLWTLLYAGVEDVRLFNGGKNAWTYAGYQLETTAVERKPVSEFDPDNPGRTTALHPEYKVDIPYVRDVVNGIQTNAVIVDIRSKDEYDGKSAPYGYIPTDGRIPDAVWGLAGTSPWTMEDYTDAADGSLRSFDEIKEFWDSNGITSDNHLSFYCGTAWRSSLAWFYGYLMGYPEISNFDSSWFEWSMGEGSAYAGADPVLNPVVDDDPALP</sequence>
<accession>A0A1H2DY87</accession>
<protein>
    <submittedName>
        <fullName evidence="3">Thiosulfate/3-mercaptopyruvate sulfurtransferase</fullName>
    </submittedName>
</protein>
<proteinExistence type="predicted"/>
<dbReference type="GO" id="GO:0004792">
    <property type="term" value="F:thiosulfate-cyanide sulfurtransferase activity"/>
    <property type="evidence" value="ECO:0007669"/>
    <property type="project" value="InterPro"/>
</dbReference>
<dbReference type="SUPFAM" id="SSF52821">
    <property type="entry name" value="Rhodanese/Cell cycle control phosphatase"/>
    <property type="match status" value="4"/>
</dbReference>
<dbReference type="Proteomes" id="UP000199608">
    <property type="component" value="Unassembled WGS sequence"/>
</dbReference>
<evidence type="ECO:0000256" key="1">
    <source>
        <dbReference type="ARBA" id="ARBA00022737"/>
    </source>
</evidence>
<dbReference type="CDD" id="cd01449">
    <property type="entry name" value="TST_Repeat_2"/>
    <property type="match status" value="1"/>
</dbReference>
<dbReference type="InterPro" id="IPR001763">
    <property type="entry name" value="Rhodanese-like_dom"/>
</dbReference>
<keyword evidence="3" id="KW-0808">Transferase</keyword>
<keyword evidence="4" id="KW-1185">Reference proteome</keyword>
<dbReference type="EMBL" id="FNLL01000002">
    <property type="protein sequence ID" value="SDT87729.1"/>
    <property type="molecule type" value="Genomic_DNA"/>
</dbReference>
<dbReference type="InterPro" id="IPR036873">
    <property type="entry name" value="Rhodanese-like_dom_sf"/>
</dbReference>
<evidence type="ECO:0000313" key="3">
    <source>
        <dbReference type="EMBL" id="SDT87729.1"/>
    </source>
</evidence>
<dbReference type="SMART" id="SM00450">
    <property type="entry name" value="RHOD"/>
    <property type="match status" value="4"/>
</dbReference>
<dbReference type="PANTHER" id="PTHR43855">
    <property type="entry name" value="THIOSULFATE SULFURTRANSFERASE"/>
    <property type="match status" value="1"/>
</dbReference>
<dbReference type="CDD" id="cd01448">
    <property type="entry name" value="TST_Repeat_1"/>
    <property type="match status" value="1"/>
</dbReference>
<organism evidence="3 4">
    <name type="scientific">Desulfobacula phenolica</name>
    <dbReference type="NCBI Taxonomy" id="90732"/>
    <lineage>
        <taxon>Bacteria</taxon>
        <taxon>Pseudomonadati</taxon>
        <taxon>Thermodesulfobacteriota</taxon>
        <taxon>Desulfobacteria</taxon>
        <taxon>Desulfobacterales</taxon>
        <taxon>Desulfobacteraceae</taxon>
        <taxon>Desulfobacula</taxon>
    </lineage>
</organism>
<dbReference type="PROSITE" id="PS00380">
    <property type="entry name" value="RHODANESE_1"/>
    <property type="match status" value="1"/>
</dbReference>
<gene>
    <name evidence="3" type="ORF">SAMN04487931_102314</name>
</gene>
<dbReference type="InterPro" id="IPR001307">
    <property type="entry name" value="Thiosulphate_STrfase_CS"/>
</dbReference>
<dbReference type="PROSITE" id="PS50206">
    <property type="entry name" value="RHODANESE_3"/>
    <property type="match status" value="4"/>
</dbReference>
<evidence type="ECO:0000259" key="2">
    <source>
        <dbReference type="PROSITE" id="PS50206"/>
    </source>
</evidence>